<gene>
    <name evidence="9" type="ORF">Z969_01225</name>
</gene>
<comment type="similarity">
    <text evidence="6">Belongs to the class IV-like SAM-binding methyltransferase superfamily. RNA methyltransferase TrmH family. TrmL subfamily.</text>
</comment>
<dbReference type="InterPro" id="IPR001537">
    <property type="entry name" value="SpoU_MeTrfase"/>
</dbReference>
<dbReference type="InterPro" id="IPR029026">
    <property type="entry name" value="tRNA_m1G_MTases_N"/>
</dbReference>
<dbReference type="GO" id="GO:0003723">
    <property type="term" value="F:RNA binding"/>
    <property type="evidence" value="ECO:0007669"/>
    <property type="project" value="InterPro"/>
</dbReference>
<dbReference type="InterPro" id="IPR016914">
    <property type="entry name" value="TrmL"/>
</dbReference>
<dbReference type="FunFam" id="3.40.1280.10:FF:000002">
    <property type="entry name" value="Peptidylprolyl isomerase"/>
    <property type="match status" value="1"/>
</dbReference>
<dbReference type="InterPro" id="IPR029028">
    <property type="entry name" value="Alpha/beta_knot_MTases"/>
</dbReference>
<feature type="binding site" evidence="6 7">
    <location>
        <position position="136"/>
    </location>
    <ligand>
        <name>S-adenosyl-L-methionine</name>
        <dbReference type="ChEBI" id="CHEBI:59789"/>
    </ligand>
</feature>
<keyword evidence="1 6" id="KW-0963">Cytoplasm</keyword>
<dbReference type="CDD" id="cd18094">
    <property type="entry name" value="SpoU-like_TrmL"/>
    <property type="match status" value="1"/>
</dbReference>
<feature type="binding site" evidence="6 7">
    <location>
        <position position="106"/>
    </location>
    <ligand>
        <name>S-adenosyl-L-methionine</name>
        <dbReference type="ChEBI" id="CHEBI:59789"/>
    </ligand>
</feature>
<dbReference type="EMBL" id="JDRX01000002">
    <property type="protein sequence ID" value="KGN03246.1"/>
    <property type="molecule type" value="Genomic_DNA"/>
</dbReference>
<evidence type="ECO:0000256" key="7">
    <source>
        <dbReference type="PIRSR" id="PIRSR029256-1"/>
    </source>
</evidence>
<organism evidence="9 10">
    <name type="scientific">Clostridium novyi A str. 4570</name>
    <dbReference type="NCBI Taxonomy" id="1444290"/>
    <lineage>
        <taxon>Bacteria</taxon>
        <taxon>Bacillati</taxon>
        <taxon>Bacillota</taxon>
        <taxon>Clostridia</taxon>
        <taxon>Eubacteriales</taxon>
        <taxon>Clostridiaceae</taxon>
        <taxon>Clostridium</taxon>
    </lineage>
</organism>
<feature type="domain" description="tRNA/rRNA methyltransferase SpoU type" evidence="8">
    <location>
        <begin position="7"/>
        <end position="148"/>
    </location>
</feature>
<evidence type="ECO:0000313" key="9">
    <source>
        <dbReference type="EMBL" id="KGN03246.1"/>
    </source>
</evidence>
<dbReference type="GO" id="GO:0005737">
    <property type="term" value="C:cytoplasm"/>
    <property type="evidence" value="ECO:0007669"/>
    <property type="project" value="UniProtKB-SubCell"/>
</dbReference>
<dbReference type="GO" id="GO:0002130">
    <property type="term" value="P:wobble position ribose methylation"/>
    <property type="evidence" value="ECO:0007669"/>
    <property type="project" value="TreeGrafter"/>
</dbReference>
<evidence type="ECO:0000256" key="5">
    <source>
        <dbReference type="ARBA" id="ARBA00022694"/>
    </source>
</evidence>
<dbReference type="SUPFAM" id="SSF75217">
    <property type="entry name" value="alpha/beta knot"/>
    <property type="match status" value="1"/>
</dbReference>
<dbReference type="NCBIfam" id="TIGR00185">
    <property type="entry name" value="tRNA_yibK_trmL"/>
    <property type="match status" value="1"/>
</dbReference>
<dbReference type="PANTHER" id="PTHR42971:SF1">
    <property type="entry name" value="TRNA (CYTIDINE(34)-2'-O)-METHYLTRANSFERASE"/>
    <property type="match status" value="1"/>
</dbReference>
<dbReference type="EC" id="2.1.1.207" evidence="6"/>
<evidence type="ECO:0000256" key="1">
    <source>
        <dbReference type="ARBA" id="ARBA00022490"/>
    </source>
</evidence>
<evidence type="ECO:0000259" key="8">
    <source>
        <dbReference type="Pfam" id="PF00588"/>
    </source>
</evidence>
<dbReference type="HAMAP" id="MF_01885">
    <property type="entry name" value="tRNA_methyltr_TrmL"/>
    <property type="match status" value="1"/>
</dbReference>
<comment type="function">
    <text evidence="6">Could methylate the ribose at the nucleotide 34 wobble position in tRNA.</text>
</comment>
<dbReference type="Gene3D" id="3.40.1280.10">
    <property type="match status" value="1"/>
</dbReference>
<comment type="caution">
    <text evidence="6">Lacks conserved residue(s) required for the propagation of feature annotation.</text>
</comment>
<evidence type="ECO:0000256" key="2">
    <source>
        <dbReference type="ARBA" id="ARBA00022603"/>
    </source>
</evidence>
<dbReference type="PIRSF" id="PIRSF029256">
    <property type="entry name" value="SpoU_TrmH_prd"/>
    <property type="match status" value="1"/>
</dbReference>
<keyword evidence="4 6" id="KW-0949">S-adenosyl-L-methionine</keyword>
<keyword evidence="3 6" id="KW-0808">Transferase</keyword>
<reference evidence="9 10" key="1">
    <citation type="submission" date="2014-01" db="EMBL/GenBank/DDBJ databases">
        <title>Plasmidome dynamics in the species complex Clostridium novyi sensu lato converts strains of independent lineages into distinctly different pathogens.</title>
        <authorList>
            <person name="Skarin H."/>
            <person name="Segerman B."/>
        </authorList>
    </citation>
    <scope>NUCLEOTIDE SEQUENCE [LARGE SCALE GENOMIC DNA]</scope>
    <source>
        <strain evidence="9 10">4570</strain>
    </source>
</reference>
<evidence type="ECO:0000256" key="3">
    <source>
        <dbReference type="ARBA" id="ARBA00022679"/>
    </source>
</evidence>
<dbReference type="RefSeq" id="WP_039248253.1">
    <property type="nucleotide sequence ID" value="NZ_JDRX01000002.1"/>
</dbReference>
<dbReference type="Proteomes" id="UP000030016">
    <property type="component" value="Unassembled WGS sequence"/>
</dbReference>
<evidence type="ECO:0000313" key="10">
    <source>
        <dbReference type="Proteomes" id="UP000030016"/>
    </source>
</evidence>
<dbReference type="AlphaFoldDB" id="A0AA88ZSK4"/>
<dbReference type="GO" id="GO:0008757">
    <property type="term" value="F:S-adenosylmethionine-dependent methyltransferase activity"/>
    <property type="evidence" value="ECO:0007669"/>
    <property type="project" value="UniProtKB-UniRule"/>
</dbReference>
<accession>A0AA88ZSK4</accession>
<protein>
    <recommendedName>
        <fullName evidence="6">Putative tRNA (cytidine(34)-2'-O)-methyltransferase</fullName>
        <ecNumber evidence="6">2.1.1.207</ecNumber>
    </recommendedName>
    <alternativeName>
        <fullName evidence="6">tRNA (cytidine/uridine-2'-O-)-methyltransferase</fullName>
    </alternativeName>
</protein>
<comment type="caution">
    <text evidence="9">The sequence shown here is derived from an EMBL/GenBank/DDBJ whole genome shotgun (WGS) entry which is preliminary data.</text>
</comment>
<keyword evidence="2 6" id="KW-0489">Methyltransferase</keyword>
<dbReference type="Pfam" id="PF00588">
    <property type="entry name" value="SpoU_methylase"/>
    <property type="match status" value="1"/>
</dbReference>
<dbReference type="GO" id="GO:0008175">
    <property type="term" value="F:tRNA methyltransferase activity"/>
    <property type="evidence" value="ECO:0007669"/>
    <property type="project" value="UniProtKB-UniRule"/>
</dbReference>
<evidence type="ECO:0000256" key="6">
    <source>
        <dbReference type="HAMAP-Rule" id="MF_01885"/>
    </source>
</evidence>
<dbReference type="PANTHER" id="PTHR42971">
    <property type="entry name" value="TRNA (CYTIDINE(34)-2'-O)-METHYLTRANSFERASE"/>
    <property type="match status" value="1"/>
</dbReference>
<comment type="catalytic activity">
    <reaction evidence="6">
        <text>5-carboxymethylaminomethyluridine(34) in tRNA(Leu) + S-adenosyl-L-methionine = 5-carboxymethylaminomethyl-2'-O-methyluridine(34) in tRNA(Leu) + S-adenosyl-L-homocysteine + H(+)</text>
        <dbReference type="Rhea" id="RHEA:43088"/>
        <dbReference type="Rhea" id="RHEA-COMP:10333"/>
        <dbReference type="Rhea" id="RHEA-COMP:10334"/>
        <dbReference type="ChEBI" id="CHEBI:15378"/>
        <dbReference type="ChEBI" id="CHEBI:57856"/>
        <dbReference type="ChEBI" id="CHEBI:59789"/>
        <dbReference type="ChEBI" id="CHEBI:74508"/>
        <dbReference type="ChEBI" id="CHEBI:74511"/>
        <dbReference type="EC" id="2.1.1.207"/>
    </reaction>
</comment>
<name>A0AA88ZSK4_CLONO</name>
<comment type="catalytic activity">
    <reaction evidence="6">
        <text>cytidine(34) in tRNA + S-adenosyl-L-methionine = 2'-O-methylcytidine(34) in tRNA + S-adenosyl-L-homocysteine + H(+)</text>
        <dbReference type="Rhea" id="RHEA:43084"/>
        <dbReference type="Rhea" id="RHEA-COMP:10331"/>
        <dbReference type="Rhea" id="RHEA-COMP:10332"/>
        <dbReference type="ChEBI" id="CHEBI:15378"/>
        <dbReference type="ChEBI" id="CHEBI:57856"/>
        <dbReference type="ChEBI" id="CHEBI:59789"/>
        <dbReference type="ChEBI" id="CHEBI:74495"/>
        <dbReference type="ChEBI" id="CHEBI:82748"/>
        <dbReference type="EC" id="2.1.1.207"/>
    </reaction>
</comment>
<comment type="subcellular location">
    <subcellularLocation>
        <location evidence="6">Cytoplasm</location>
    </subcellularLocation>
</comment>
<sequence length="160" mass="18475">MLDTPNLNIVLFEPEIPQNTGNIGRTCVLTNSKLHLIKPLGFRIDDKSLKRAGLDYWPHLDVEVHESFDDMIKKYPDANIYLSTTKEAKYHHDEVKYKTGDFIVFGRESSGLPEYIRDKYVENRIRVPMIKTTTRSLNLSNTVSIVAYEALRQLGFPDMK</sequence>
<feature type="binding site" evidence="6 7">
    <location>
        <position position="127"/>
    </location>
    <ligand>
        <name>S-adenosyl-L-methionine</name>
        <dbReference type="ChEBI" id="CHEBI:59789"/>
    </ligand>
</feature>
<proteinExistence type="inferred from homology"/>
<keyword evidence="5 6" id="KW-0819">tRNA processing</keyword>
<dbReference type="GO" id="GO:0042802">
    <property type="term" value="F:identical protein binding"/>
    <property type="evidence" value="ECO:0007669"/>
    <property type="project" value="UniProtKB-ARBA"/>
</dbReference>
<evidence type="ECO:0000256" key="4">
    <source>
        <dbReference type="ARBA" id="ARBA00022691"/>
    </source>
</evidence>